<dbReference type="UniPathway" id="UPA00973"/>
<evidence type="ECO:0000256" key="4">
    <source>
        <dbReference type="ARBA" id="ARBA00022737"/>
    </source>
</evidence>
<keyword evidence="2 7" id="KW-0441">Lipid A biosynthesis</keyword>
<comment type="caution">
    <text evidence="9">The sequence shown here is derived from an EMBL/GenBank/DDBJ whole genome shotgun (WGS) entry which is preliminary data.</text>
</comment>
<sequence>MTNTAFFKPALVATQSLADLFKDLHASVSVLGDANQTLVSHVAPLDVAAAGAFSFLSNAHLRDQLLSSQASVIVLSEADLVWLKEQGKTHESSVYVVAEQPYGVYAHVAQRLYLQRHIEAGVHQTAVIDKTAVLAASSQIDARVVVGARAQIGERVRLMAGVVIGDEAVIGDDSTVYPNVTIYHGCQIGARAIIHAGAVIGADGFGFAPTKSGWQKIPQVGRVAVGDDVEIGANTCIDRGALSDTVIHDGVKLDNQIQIAHNCVIGEHTAVASCVGIAGSAVIGARCMIGGAAMIGGHLTIADGTVVSAATAVPSSLTVAGQYSGVFPPMLHRDWERNASLIRHLSDLRKRIRTLEKTSGQ</sequence>
<feature type="active site" description="Proton acceptor" evidence="7">
    <location>
        <position position="261"/>
    </location>
</feature>
<dbReference type="NCBIfam" id="TIGR01853">
    <property type="entry name" value="lipid_A_lpxD"/>
    <property type="match status" value="1"/>
</dbReference>
<proteinExistence type="inferred from homology"/>
<dbReference type="GO" id="GO:0016410">
    <property type="term" value="F:N-acyltransferase activity"/>
    <property type="evidence" value="ECO:0007669"/>
    <property type="project" value="InterPro"/>
</dbReference>
<evidence type="ECO:0000256" key="7">
    <source>
        <dbReference type="HAMAP-Rule" id="MF_00523"/>
    </source>
</evidence>
<comment type="function">
    <text evidence="7">Catalyzes the N-acylation of UDP-3-O-acylglucosamine using 3-hydroxyacyl-ACP as the acyl donor. Is involved in the biosynthesis of lipid A, a phosphorylated glycolipid that anchors the lipopolysaccharide to the outer membrane of the cell.</text>
</comment>
<name>A0A8J3CFH7_9BURK</name>
<evidence type="ECO:0000256" key="1">
    <source>
        <dbReference type="ARBA" id="ARBA00022516"/>
    </source>
</evidence>
<dbReference type="Proteomes" id="UP000614287">
    <property type="component" value="Unassembled WGS sequence"/>
</dbReference>
<dbReference type="PANTHER" id="PTHR43378:SF2">
    <property type="entry name" value="UDP-3-O-ACYLGLUCOSAMINE N-ACYLTRANSFERASE 1, MITOCHONDRIAL-RELATED"/>
    <property type="match status" value="1"/>
</dbReference>
<dbReference type="GO" id="GO:0009245">
    <property type="term" value="P:lipid A biosynthetic process"/>
    <property type="evidence" value="ECO:0007669"/>
    <property type="project" value="UniProtKB-UniRule"/>
</dbReference>
<dbReference type="SUPFAM" id="SSF51161">
    <property type="entry name" value="Trimeric LpxA-like enzymes"/>
    <property type="match status" value="1"/>
</dbReference>
<evidence type="ECO:0000256" key="2">
    <source>
        <dbReference type="ARBA" id="ARBA00022556"/>
    </source>
</evidence>
<evidence type="ECO:0000256" key="6">
    <source>
        <dbReference type="ARBA" id="ARBA00023315"/>
    </source>
</evidence>
<dbReference type="PANTHER" id="PTHR43378">
    <property type="entry name" value="UDP-3-O-ACYLGLUCOSAMINE N-ACYLTRANSFERASE"/>
    <property type="match status" value="1"/>
</dbReference>
<dbReference type="Pfam" id="PF04613">
    <property type="entry name" value="LpxD"/>
    <property type="match status" value="1"/>
</dbReference>
<gene>
    <name evidence="7 9" type="primary">lpxD</name>
    <name evidence="9" type="ORF">GCM10009007_00670</name>
</gene>
<dbReference type="Gene3D" id="2.160.10.10">
    <property type="entry name" value="Hexapeptide repeat proteins"/>
    <property type="match status" value="1"/>
</dbReference>
<accession>A0A8J3CFH7</accession>
<dbReference type="HAMAP" id="MF_00523">
    <property type="entry name" value="LpxD"/>
    <property type="match status" value="1"/>
</dbReference>
<evidence type="ECO:0000256" key="3">
    <source>
        <dbReference type="ARBA" id="ARBA00022679"/>
    </source>
</evidence>
<dbReference type="GO" id="GO:0016020">
    <property type="term" value="C:membrane"/>
    <property type="evidence" value="ECO:0007669"/>
    <property type="project" value="GOC"/>
</dbReference>
<comment type="similarity">
    <text evidence="7">Belongs to the transferase hexapeptide repeat family. LpxD subfamily.</text>
</comment>
<dbReference type="EC" id="2.3.1.191" evidence="7"/>
<dbReference type="InterPro" id="IPR020573">
    <property type="entry name" value="UDP_GlcNAc_AcTrfase_non-rep"/>
</dbReference>
<comment type="pathway">
    <text evidence="7">Bacterial outer membrane biogenesis; LPS lipid A biosynthesis.</text>
</comment>
<dbReference type="EMBL" id="BMZG01000001">
    <property type="protein sequence ID" value="GHA64209.1"/>
    <property type="molecule type" value="Genomic_DNA"/>
</dbReference>
<keyword evidence="4 7" id="KW-0677">Repeat</keyword>
<keyword evidence="6 7" id="KW-0012">Acyltransferase</keyword>
<dbReference type="InterPro" id="IPR001451">
    <property type="entry name" value="Hexapep"/>
</dbReference>
<reference evidence="9" key="1">
    <citation type="journal article" date="2014" name="Int. J. Syst. Evol. Microbiol.">
        <title>Complete genome sequence of Corynebacterium casei LMG S-19264T (=DSM 44701T), isolated from a smear-ripened cheese.</title>
        <authorList>
            <consortium name="US DOE Joint Genome Institute (JGI-PGF)"/>
            <person name="Walter F."/>
            <person name="Albersmeier A."/>
            <person name="Kalinowski J."/>
            <person name="Ruckert C."/>
        </authorList>
    </citation>
    <scope>NUCLEOTIDE SEQUENCE</scope>
    <source>
        <strain evidence="9">KCTC 32501</strain>
    </source>
</reference>
<dbReference type="Gene3D" id="3.40.1390.10">
    <property type="entry name" value="MurE/MurF, N-terminal domain"/>
    <property type="match status" value="1"/>
</dbReference>
<dbReference type="PROSITE" id="PS00101">
    <property type="entry name" value="HEXAPEP_TRANSFERASES"/>
    <property type="match status" value="1"/>
</dbReference>
<protein>
    <recommendedName>
        <fullName evidence="7">UDP-3-O-acylglucosamine N-acyltransferase</fullName>
        <ecNumber evidence="7">2.3.1.191</ecNumber>
    </recommendedName>
</protein>
<dbReference type="InterPro" id="IPR007691">
    <property type="entry name" value="LpxD"/>
</dbReference>
<comment type="subunit">
    <text evidence="7">Homotrimer.</text>
</comment>
<dbReference type="CDD" id="cd03352">
    <property type="entry name" value="LbH_LpxD"/>
    <property type="match status" value="1"/>
</dbReference>
<evidence type="ECO:0000259" key="8">
    <source>
        <dbReference type="Pfam" id="PF04613"/>
    </source>
</evidence>
<dbReference type="NCBIfam" id="NF002060">
    <property type="entry name" value="PRK00892.1"/>
    <property type="match status" value="1"/>
</dbReference>
<keyword evidence="5 7" id="KW-0443">Lipid metabolism</keyword>
<evidence type="ECO:0000313" key="9">
    <source>
        <dbReference type="EMBL" id="GHA64209.1"/>
    </source>
</evidence>
<reference evidence="9" key="2">
    <citation type="submission" date="2020-09" db="EMBL/GenBank/DDBJ databases">
        <authorList>
            <person name="Sun Q."/>
            <person name="Kim S."/>
        </authorList>
    </citation>
    <scope>NUCLEOTIDE SEQUENCE</scope>
    <source>
        <strain evidence="9">KCTC 32501</strain>
    </source>
</reference>
<keyword evidence="1 7" id="KW-0444">Lipid biosynthesis</keyword>
<keyword evidence="10" id="KW-1185">Reference proteome</keyword>
<dbReference type="GO" id="GO:0103118">
    <property type="term" value="F:UDP-3-O-[(3R)-3-hydroxyacyl]-glucosamine N-acyltransferase activity"/>
    <property type="evidence" value="ECO:0007669"/>
    <property type="project" value="UniProtKB-EC"/>
</dbReference>
<dbReference type="AlphaFoldDB" id="A0A8J3CFH7"/>
<comment type="catalytic activity">
    <reaction evidence="7">
        <text>a UDP-3-O-[(3R)-3-hydroxyacyl]-alpha-D-glucosamine + a (3R)-hydroxyacyl-[ACP] = a UDP-2-N,3-O-bis[(3R)-3-hydroxyacyl]-alpha-D-glucosamine + holo-[ACP] + H(+)</text>
        <dbReference type="Rhea" id="RHEA:53836"/>
        <dbReference type="Rhea" id="RHEA-COMP:9685"/>
        <dbReference type="Rhea" id="RHEA-COMP:9945"/>
        <dbReference type="ChEBI" id="CHEBI:15378"/>
        <dbReference type="ChEBI" id="CHEBI:64479"/>
        <dbReference type="ChEBI" id="CHEBI:78827"/>
        <dbReference type="ChEBI" id="CHEBI:137740"/>
        <dbReference type="ChEBI" id="CHEBI:137748"/>
        <dbReference type="EC" id="2.3.1.191"/>
    </reaction>
</comment>
<dbReference type="InterPro" id="IPR011004">
    <property type="entry name" value="Trimer_LpxA-like_sf"/>
</dbReference>
<keyword evidence="3 7" id="KW-0808">Transferase</keyword>
<evidence type="ECO:0000313" key="10">
    <source>
        <dbReference type="Proteomes" id="UP000614287"/>
    </source>
</evidence>
<dbReference type="Pfam" id="PF00132">
    <property type="entry name" value="Hexapep"/>
    <property type="match status" value="2"/>
</dbReference>
<evidence type="ECO:0000256" key="5">
    <source>
        <dbReference type="ARBA" id="ARBA00023098"/>
    </source>
</evidence>
<organism evidence="9 10">
    <name type="scientific">Formosimonas limnophila</name>
    <dbReference type="NCBI Taxonomy" id="1384487"/>
    <lineage>
        <taxon>Bacteria</taxon>
        <taxon>Pseudomonadati</taxon>
        <taxon>Pseudomonadota</taxon>
        <taxon>Betaproteobacteria</taxon>
        <taxon>Burkholderiales</taxon>
        <taxon>Burkholderiaceae</taxon>
        <taxon>Formosimonas</taxon>
    </lineage>
</organism>
<dbReference type="InterPro" id="IPR018357">
    <property type="entry name" value="Hexapep_transf_CS"/>
</dbReference>
<feature type="domain" description="UDP-3-O-[3-hydroxymyristoyl] glucosamine N-acyltransferase non-repeat region" evidence="8">
    <location>
        <begin position="38"/>
        <end position="110"/>
    </location>
</feature>